<dbReference type="Proteomes" id="UP000051999">
    <property type="component" value="Unassembled WGS sequence"/>
</dbReference>
<dbReference type="OrthoDB" id="2157140at2"/>
<gene>
    <name evidence="1" type="ORF">FD35_GL001402</name>
</gene>
<proteinExistence type="predicted"/>
<dbReference type="RefSeq" id="WP_017262782.1">
    <property type="nucleotide sequence ID" value="NZ_AUAW01000006.1"/>
</dbReference>
<dbReference type="PATRIC" id="fig|1114972.6.peg.1422"/>
<protein>
    <recommendedName>
        <fullName evidence="3">ABM domain-containing protein</fullName>
    </recommendedName>
</protein>
<comment type="caution">
    <text evidence="1">The sequence shown here is derived from an EMBL/GenBank/DDBJ whole genome shotgun (WGS) entry which is preliminary data.</text>
</comment>
<dbReference type="STRING" id="1114972.FD35_GL001402"/>
<reference evidence="1 2" key="1">
    <citation type="journal article" date="2015" name="Genome Announc.">
        <title>Expanding the biotechnology potential of lactobacilli through comparative genomics of 213 strains and associated genera.</title>
        <authorList>
            <person name="Sun Z."/>
            <person name="Harris H.M."/>
            <person name="McCann A."/>
            <person name="Guo C."/>
            <person name="Argimon S."/>
            <person name="Zhang W."/>
            <person name="Yang X."/>
            <person name="Jeffery I.B."/>
            <person name="Cooney J.C."/>
            <person name="Kagawa T.F."/>
            <person name="Liu W."/>
            <person name="Song Y."/>
            <person name="Salvetti E."/>
            <person name="Wrobel A."/>
            <person name="Rasinkangas P."/>
            <person name="Parkhill J."/>
            <person name="Rea M.C."/>
            <person name="O'Sullivan O."/>
            <person name="Ritari J."/>
            <person name="Douillard F.P."/>
            <person name="Paul Ross R."/>
            <person name="Yang R."/>
            <person name="Briner A.E."/>
            <person name="Felis G.E."/>
            <person name="de Vos W.M."/>
            <person name="Barrangou R."/>
            <person name="Klaenhammer T.R."/>
            <person name="Caufield P.W."/>
            <person name="Cui Y."/>
            <person name="Zhang H."/>
            <person name="O'Toole P.W."/>
        </authorList>
    </citation>
    <scope>NUCLEOTIDE SEQUENCE [LARGE SCALE GENOMIC DNA]</scope>
    <source>
        <strain evidence="1 2">DSM 15814</strain>
    </source>
</reference>
<dbReference type="AlphaFoldDB" id="A0A0R1RI79"/>
<name>A0A0R1RI79_9LACO</name>
<dbReference type="EMBL" id="AZFF01000023">
    <property type="protein sequence ID" value="KRL53160.1"/>
    <property type="molecule type" value="Genomic_DNA"/>
</dbReference>
<accession>A0A0R1RI79</accession>
<evidence type="ECO:0000313" key="1">
    <source>
        <dbReference type="EMBL" id="KRL53160.1"/>
    </source>
</evidence>
<evidence type="ECO:0008006" key="3">
    <source>
        <dbReference type="Google" id="ProtNLM"/>
    </source>
</evidence>
<dbReference type="Gene3D" id="3.30.70.100">
    <property type="match status" value="1"/>
</dbReference>
<keyword evidence="2" id="KW-1185">Reference proteome</keyword>
<evidence type="ECO:0000313" key="2">
    <source>
        <dbReference type="Proteomes" id="UP000051999"/>
    </source>
</evidence>
<sequence>MTSAISLAFGTKNILQNLQEQNPQNKLISLSETSGVARLMLLDVSDLPTVFANPITFKVLNELPQPAYKDFFAFINLQLDPDHAKILRASVDHFLDQERPLGLRAFALLEKEKASSEYTILMSWDHVNDYHAWISSSSFAPFESFYKQSQYSYRETAYNRVSLTR</sequence>
<organism evidence="1 2">
    <name type="scientific">Furfurilactobacillus rossiae DSM 15814</name>
    <dbReference type="NCBI Taxonomy" id="1114972"/>
    <lineage>
        <taxon>Bacteria</taxon>
        <taxon>Bacillati</taxon>
        <taxon>Bacillota</taxon>
        <taxon>Bacilli</taxon>
        <taxon>Lactobacillales</taxon>
        <taxon>Lactobacillaceae</taxon>
        <taxon>Furfurilactobacillus</taxon>
    </lineage>
</organism>
<dbReference type="eggNOG" id="COG2329">
    <property type="taxonomic scope" value="Bacteria"/>
</dbReference>